<evidence type="ECO:0000256" key="1">
    <source>
        <dbReference type="ARBA" id="ARBA00004141"/>
    </source>
</evidence>
<evidence type="ECO:0000256" key="2">
    <source>
        <dbReference type="ARBA" id="ARBA00010663"/>
    </source>
</evidence>
<dbReference type="PROSITE" id="PS50262">
    <property type="entry name" value="G_PROTEIN_RECEP_F1_2"/>
    <property type="match status" value="1"/>
</dbReference>
<keyword evidence="5 9" id="KW-0297">G-protein coupled receptor</keyword>
<comment type="subcellular location">
    <subcellularLocation>
        <location evidence="1">Membrane</location>
        <topology evidence="1">Multi-pass membrane protein</topology>
    </subcellularLocation>
</comment>
<feature type="domain" description="G-protein coupled receptors family 1 profile" evidence="11">
    <location>
        <begin position="40"/>
        <end position="310"/>
    </location>
</feature>
<dbReference type="InterPro" id="IPR017452">
    <property type="entry name" value="GPCR_Rhodpsn_7TM"/>
</dbReference>
<dbReference type="PROSITE" id="PS00237">
    <property type="entry name" value="G_PROTEIN_RECEP_F1_1"/>
    <property type="match status" value="1"/>
</dbReference>
<dbReference type="PANTHER" id="PTHR45695:SF9">
    <property type="entry name" value="LEUCOKININ RECEPTOR"/>
    <property type="match status" value="1"/>
</dbReference>
<dbReference type="VEuPathDB" id="VectorBase:LDEU007151"/>
<evidence type="ECO:0000256" key="7">
    <source>
        <dbReference type="ARBA" id="ARBA00023170"/>
    </source>
</evidence>
<evidence type="ECO:0000256" key="6">
    <source>
        <dbReference type="ARBA" id="ARBA00023136"/>
    </source>
</evidence>
<feature type="transmembrane region" description="Helical" evidence="10">
    <location>
        <begin position="242"/>
        <end position="270"/>
    </location>
</feature>
<evidence type="ECO:0000259" key="11">
    <source>
        <dbReference type="PROSITE" id="PS50262"/>
    </source>
</evidence>
<keyword evidence="6 10" id="KW-0472">Membrane</keyword>
<dbReference type="PRINTS" id="PR01012">
    <property type="entry name" value="NRPEPTIDEYR"/>
</dbReference>
<dbReference type="Gene3D" id="1.20.1070.10">
    <property type="entry name" value="Rhodopsin 7-helix transmembrane proteins"/>
    <property type="match status" value="1"/>
</dbReference>
<feature type="transmembrane region" description="Helical" evidence="10">
    <location>
        <begin position="24"/>
        <end position="49"/>
    </location>
</feature>
<comment type="similarity">
    <text evidence="2 9">Belongs to the G-protein coupled receptor 1 family.</text>
</comment>
<protein>
    <recommendedName>
        <fullName evidence="11">G-protein coupled receptors family 1 profile domain-containing protein</fullName>
    </recommendedName>
</protein>
<organism evidence="12 13">
    <name type="scientific">Leptotrombidium deliense</name>
    <dbReference type="NCBI Taxonomy" id="299467"/>
    <lineage>
        <taxon>Eukaryota</taxon>
        <taxon>Metazoa</taxon>
        <taxon>Ecdysozoa</taxon>
        <taxon>Arthropoda</taxon>
        <taxon>Chelicerata</taxon>
        <taxon>Arachnida</taxon>
        <taxon>Acari</taxon>
        <taxon>Acariformes</taxon>
        <taxon>Trombidiformes</taxon>
        <taxon>Prostigmata</taxon>
        <taxon>Anystina</taxon>
        <taxon>Parasitengona</taxon>
        <taxon>Trombiculoidea</taxon>
        <taxon>Trombiculidae</taxon>
        <taxon>Leptotrombidium</taxon>
    </lineage>
</organism>
<dbReference type="InterPro" id="IPR000611">
    <property type="entry name" value="NPY_rcpt"/>
</dbReference>
<evidence type="ECO:0000256" key="8">
    <source>
        <dbReference type="ARBA" id="ARBA00023224"/>
    </source>
</evidence>
<feature type="transmembrane region" description="Helical" evidence="10">
    <location>
        <begin position="61"/>
        <end position="83"/>
    </location>
</feature>
<dbReference type="GO" id="GO:0004983">
    <property type="term" value="F:neuropeptide Y receptor activity"/>
    <property type="evidence" value="ECO:0007669"/>
    <property type="project" value="InterPro"/>
</dbReference>
<evidence type="ECO:0000256" key="4">
    <source>
        <dbReference type="ARBA" id="ARBA00022989"/>
    </source>
</evidence>
<dbReference type="Pfam" id="PF00001">
    <property type="entry name" value="7tm_1"/>
    <property type="match status" value="1"/>
</dbReference>
<evidence type="ECO:0000256" key="5">
    <source>
        <dbReference type="ARBA" id="ARBA00023040"/>
    </source>
</evidence>
<keyword evidence="3 9" id="KW-0812">Transmembrane</keyword>
<evidence type="ECO:0000256" key="9">
    <source>
        <dbReference type="RuleBase" id="RU000688"/>
    </source>
</evidence>
<dbReference type="AlphaFoldDB" id="A0A443SBG5"/>
<evidence type="ECO:0000313" key="13">
    <source>
        <dbReference type="Proteomes" id="UP000288716"/>
    </source>
</evidence>
<proteinExistence type="inferred from homology"/>
<dbReference type="STRING" id="299467.A0A443SBG5"/>
<feature type="transmembrane region" description="Helical" evidence="10">
    <location>
        <begin position="103"/>
        <end position="120"/>
    </location>
</feature>
<keyword evidence="13" id="KW-1185">Reference proteome</keyword>
<keyword evidence="8 9" id="KW-0807">Transducer</keyword>
<evidence type="ECO:0000256" key="10">
    <source>
        <dbReference type="SAM" id="Phobius"/>
    </source>
</evidence>
<dbReference type="EMBL" id="NCKV01004294">
    <property type="protein sequence ID" value="RWS24889.1"/>
    <property type="molecule type" value="Genomic_DNA"/>
</dbReference>
<dbReference type="OrthoDB" id="6503097at2759"/>
<feature type="transmembrane region" description="Helical" evidence="10">
    <location>
        <begin position="194"/>
        <end position="213"/>
    </location>
</feature>
<dbReference type="GO" id="GO:0005886">
    <property type="term" value="C:plasma membrane"/>
    <property type="evidence" value="ECO:0007669"/>
    <property type="project" value="TreeGrafter"/>
</dbReference>
<evidence type="ECO:0000313" key="12">
    <source>
        <dbReference type="EMBL" id="RWS24889.1"/>
    </source>
</evidence>
<feature type="transmembrane region" description="Helical" evidence="10">
    <location>
        <begin position="140"/>
        <end position="159"/>
    </location>
</feature>
<keyword evidence="7 9" id="KW-0675">Receptor</keyword>
<dbReference type="PRINTS" id="PR00237">
    <property type="entry name" value="GPCRRHODOPSN"/>
</dbReference>
<dbReference type="PANTHER" id="PTHR45695">
    <property type="entry name" value="LEUCOKININ RECEPTOR-RELATED"/>
    <property type="match status" value="1"/>
</dbReference>
<reference evidence="12 13" key="1">
    <citation type="journal article" date="2018" name="Gigascience">
        <title>Genomes of trombidid mites reveal novel predicted allergens and laterally-transferred genes associated with secondary metabolism.</title>
        <authorList>
            <person name="Dong X."/>
            <person name="Chaisiri K."/>
            <person name="Xia D."/>
            <person name="Armstrong S.D."/>
            <person name="Fang Y."/>
            <person name="Donnelly M.J."/>
            <person name="Kadowaki T."/>
            <person name="McGarry J.W."/>
            <person name="Darby A.C."/>
            <person name="Makepeace B.L."/>
        </authorList>
    </citation>
    <scope>NUCLEOTIDE SEQUENCE [LARGE SCALE GENOMIC DNA]</scope>
    <source>
        <strain evidence="12">UoL-UT</strain>
    </source>
</reference>
<accession>A0A443SBG5</accession>
<dbReference type="SUPFAM" id="SSF81321">
    <property type="entry name" value="Family A G protein-coupled receptor-like"/>
    <property type="match status" value="1"/>
</dbReference>
<gene>
    <name evidence="12" type="ORF">B4U80_13839</name>
</gene>
<dbReference type="Proteomes" id="UP000288716">
    <property type="component" value="Unassembled WGS sequence"/>
</dbReference>
<keyword evidence="4 10" id="KW-1133">Transmembrane helix</keyword>
<feature type="transmembrane region" description="Helical" evidence="10">
    <location>
        <begin position="290"/>
        <end position="313"/>
    </location>
</feature>
<comment type="caution">
    <text evidence="12">The sequence shown here is derived from an EMBL/GenBank/DDBJ whole genome shotgun (WGS) entry which is preliminary data.</text>
</comment>
<sequence>MEATNTSNSNVTNESSTNYLVRDILLLVLYSITALIALFGNYIVCKIIFSKHSRLKNSTYTLVGNLAISDILGGITIPGQWLFCSTHALDVWKLEFMCSVSKSLQVLSFYISSLTMMLIAMERYHGIMYPLKRPLKTKVLIIATWISTTIFVALTMGSAKIFEYFTNDRIISCRIVLKFTTPFNSDNLRSQRVWGIWLGQYLIPLLVTCLLYAKVVRKIWLRERTGIATVSKSERDAEKRRIIFMLITVVVVFTLCWLPLHILNFVDYVIKKLEKRSGGRGGGKLCNDSTLYFLLYWLGISSCCYNPFIYWWMNPSFRRGFLNILPSYAIRNFKSRVHTKGTTSTQMTRQLTKSTKSTKSTYIEMQQLS</sequence>
<dbReference type="InterPro" id="IPR000276">
    <property type="entry name" value="GPCR_Rhodpsn"/>
</dbReference>
<evidence type="ECO:0000256" key="3">
    <source>
        <dbReference type="ARBA" id="ARBA00022692"/>
    </source>
</evidence>
<name>A0A443SBG5_9ACAR</name>